<dbReference type="SUPFAM" id="SSF57667">
    <property type="entry name" value="beta-beta-alpha zinc fingers"/>
    <property type="match status" value="1"/>
</dbReference>
<evidence type="ECO:0000313" key="2">
    <source>
        <dbReference type="EMBL" id="PUZ61259.1"/>
    </source>
</evidence>
<dbReference type="GO" id="GO:1990837">
    <property type="term" value="F:sequence-specific double-stranded DNA binding"/>
    <property type="evidence" value="ECO:0007669"/>
    <property type="project" value="TreeGrafter"/>
</dbReference>
<dbReference type="STRING" id="1504633.A0A2T7E0A1"/>
<gene>
    <name evidence="2" type="ORF">GQ55_4G261500</name>
</gene>
<sequence length="267" mass="30215">MCYTILGVEEAQPSSGTKRKRTPRPTSTPIIEGVHLNTKAPEVVQVQASNAVQPNGDSEVVGHGDDNENIGDGEDQDIGYSWKDEDFGDGWEDEMDEEDRAGYVEGRIEPGMISGFLHGEENRQFRSKVWNEFSKIRVAGIVIKGQCSHCNDEINAKRGVGTSAMFTHLKRCKVRKSVTNMARQLRSTVMSPEGVFLDDWRFSQEESRKELTWIISLHGLPLSIVDYEGFRRFVSSFNPVFRMISRRTILDDCLKAFEEKKNTSRCS</sequence>
<dbReference type="EMBL" id="CM009752">
    <property type="protein sequence ID" value="PUZ61259.1"/>
    <property type="molecule type" value="Genomic_DNA"/>
</dbReference>
<protein>
    <recommendedName>
        <fullName evidence="4">BED-type domain-containing protein</fullName>
    </recommendedName>
</protein>
<dbReference type="Gramene" id="PUZ61259">
    <property type="protein sequence ID" value="PUZ61259"/>
    <property type="gene ID" value="GQ55_4G261500"/>
</dbReference>
<dbReference type="PANTHER" id="PTHR34396">
    <property type="entry name" value="OS03G0264950 PROTEIN-RELATED"/>
    <property type="match status" value="1"/>
</dbReference>
<dbReference type="InterPro" id="IPR053031">
    <property type="entry name" value="Cuticle_assoc_protein"/>
</dbReference>
<feature type="compositionally biased region" description="Acidic residues" evidence="1">
    <location>
        <begin position="67"/>
        <end position="77"/>
    </location>
</feature>
<proteinExistence type="predicted"/>
<dbReference type="OrthoDB" id="696392at2759"/>
<feature type="region of interest" description="Disordered" evidence="1">
    <location>
        <begin position="1"/>
        <end position="37"/>
    </location>
</feature>
<dbReference type="GO" id="GO:0005634">
    <property type="term" value="C:nucleus"/>
    <property type="evidence" value="ECO:0007669"/>
    <property type="project" value="TreeGrafter"/>
</dbReference>
<evidence type="ECO:0000313" key="3">
    <source>
        <dbReference type="Proteomes" id="UP000244336"/>
    </source>
</evidence>
<evidence type="ECO:0008006" key="4">
    <source>
        <dbReference type="Google" id="ProtNLM"/>
    </source>
</evidence>
<accession>A0A2T7E0A1</accession>
<dbReference type="InterPro" id="IPR036236">
    <property type="entry name" value="Znf_C2H2_sf"/>
</dbReference>
<evidence type="ECO:0000256" key="1">
    <source>
        <dbReference type="SAM" id="MobiDB-lite"/>
    </source>
</evidence>
<dbReference type="SMART" id="SM00614">
    <property type="entry name" value="ZnF_BED"/>
    <property type="match status" value="1"/>
</dbReference>
<reference evidence="2 3" key="1">
    <citation type="submission" date="2018-04" db="EMBL/GenBank/DDBJ databases">
        <title>WGS assembly of Panicum hallii var. hallii HAL2.</title>
        <authorList>
            <person name="Lovell J."/>
            <person name="Jenkins J."/>
            <person name="Lowry D."/>
            <person name="Mamidi S."/>
            <person name="Sreedasyam A."/>
            <person name="Weng X."/>
            <person name="Barry K."/>
            <person name="Bonette J."/>
            <person name="Campitelli B."/>
            <person name="Daum C."/>
            <person name="Gordon S."/>
            <person name="Gould B."/>
            <person name="Lipzen A."/>
            <person name="MacQueen A."/>
            <person name="Palacio-Mejia J."/>
            <person name="Plott C."/>
            <person name="Shakirov E."/>
            <person name="Shu S."/>
            <person name="Yoshinaga Y."/>
            <person name="Zane M."/>
            <person name="Rokhsar D."/>
            <person name="Grimwood J."/>
            <person name="Schmutz J."/>
            <person name="Juenger T."/>
        </authorList>
    </citation>
    <scope>NUCLEOTIDE SEQUENCE [LARGE SCALE GENOMIC DNA]</scope>
    <source>
        <strain evidence="3">cv. HAL2</strain>
    </source>
</reference>
<feature type="region of interest" description="Disordered" evidence="1">
    <location>
        <begin position="54"/>
        <end position="81"/>
    </location>
</feature>
<organism evidence="2 3">
    <name type="scientific">Panicum hallii var. hallii</name>
    <dbReference type="NCBI Taxonomy" id="1504633"/>
    <lineage>
        <taxon>Eukaryota</taxon>
        <taxon>Viridiplantae</taxon>
        <taxon>Streptophyta</taxon>
        <taxon>Embryophyta</taxon>
        <taxon>Tracheophyta</taxon>
        <taxon>Spermatophyta</taxon>
        <taxon>Magnoliopsida</taxon>
        <taxon>Liliopsida</taxon>
        <taxon>Poales</taxon>
        <taxon>Poaceae</taxon>
        <taxon>PACMAD clade</taxon>
        <taxon>Panicoideae</taxon>
        <taxon>Panicodae</taxon>
        <taxon>Paniceae</taxon>
        <taxon>Panicinae</taxon>
        <taxon>Panicum</taxon>
        <taxon>Panicum sect. Panicum</taxon>
    </lineage>
</organism>
<name>A0A2T7E0A1_9POAL</name>
<dbReference type="Proteomes" id="UP000244336">
    <property type="component" value="Chromosome 4"/>
</dbReference>
<dbReference type="GO" id="GO:0006357">
    <property type="term" value="P:regulation of transcription by RNA polymerase II"/>
    <property type="evidence" value="ECO:0007669"/>
    <property type="project" value="TreeGrafter"/>
</dbReference>
<dbReference type="AlphaFoldDB" id="A0A2T7E0A1"/>
<dbReference type="PANTHER" id="PTHR34396:SF27">
    <property type="entry name" value="OS08G0208700 PROTEIN"/>
    <property type="match status" value="1"/>
</dbReference>
<keyword evidence="3" id="KW-1185">Reference proteome</keyword>